<organism evidence="7">
    <name type="scientific">uncultured bacterium r_01</name>
    <dbReference type="NCBI Taxonomy" id="1132276"/>
    <lineage>
        <taxon>Bacteria</taxon>
        <taxon>environmental samples</taxon>
    </lineage>
</organism>
<evidence type="ECO:0000256" key="1">
    <source>
        <dbReference type="ARBA" id="ARBA00004141"/>
    </source>
</evidence>
<sequence>MFKYYLLKVLRNKIYLFWCLVFPLGIMACMNAAFGNIYNIENSIDPVKTIIVAESDSAYAEGFCDLVDEFADESAETKYFDMVEADGREDAMEILKDGGAEVLFVAGDSDIEVCLSESHTETAGMVAKTVADTYRSNFKLISEAYMTSPEKAQEMIENLASRKTFTEVDMGAFSDDPNPYVWYFYSTLVMGLFFTAMSGVNLVGDLKADVSEEAARLSLSPSSKSKMIWYAFIARLIPSVLISVIHLAFMRLVFQISLGSNVFRLILFVVVCNIFAISFGVICGLLFKGSVNTRGNKTTGVLMVSVFLSGEMVMQLPGIIEKYCPIVNDINPATVMNMAFYRMALYNDPFDFYMNMGKLVIAAVVFLTIGVLVLRREKYASV</sequence>
<evidence type="ECO:0000256" key="5">
    <source>
        <dbReference type="SAM" id="Phobius"/>
    </source>
</evidence>
<accession>I6YTB5</accession>
<keyword evidence="2 5" id="KW-0812">Transmembrane</keyword>
<evidence type="ECO:0000256" key="4">
    <source>
        <dbReference type="ARBA" id="ARBA00023136"/>
    </source>
</evidence>
<dbReference type="GO" id="GO:0016020">
    <property type="term" value="C:membrane"/>
    <property type="evidence" value="ECO:0007669"/>
    <property type="project" value="UniProtKB-SubCell"/>
</dbReference>
<protein>
    <submittedName>
        <fullName evidence="7">ABC-2 type transporter</fullName>
    </submittedName>
</protein>
<feature type="transmembrane region" description="Helical" evidence="5">
    <location>
        <begin position="299"/>
        <end position="320"/>
    </location>
</feature>
<evidence type="ECO:0000256" key="3">
    <source>
        <dbReference type="ARBA" id="ARBA00022989"/>
    </source>
</evidence>
<feature type="transmembrane region" description="Helical" evidence="5">
    <location>
        <begin position="352"/>
        <end position="374"/>
    </location>
</feature>
<dbReference type="GO" id="GO:0140359">
    <property type="term" value="F:ABC-type transporter activity"/>
    <property type="evidence" value="ECO:0007669"/>
    <property type="project" value="InterPro"/>
</dbReference>
<dbReference type="InterPro" id="IPR013525">
    <property type="entry name" value="ABC2_TM"/>
</dbReference>
<comment type="subcellular location">
    <subcellularLocation>
        <location evidence="1">Membrane</location>
        <topology evidence="1">Multi-pass membrane protein</topology>
    </subcellularLocation>
</comment>
<keyword evidence="4 5" id="KW-0472">Membrane</keyword>
<feature type="domain" description="ABC-2 type transporter transmembrane" evidence="6">
    <location>
        <begin position="13"/>
        <end position="372"/>
    </location>
</feature>
<dbReference type="PANTHER" id="PTHR43027:SF1">
    <property type="entry name" value="DOXORUBICIN RESISTANCE ABC TRANSPORTER PERMEASE PROTEIN DRRC-RELATED"/>
    <property type="match status" value="1"/>
</dbReference>
<dbReference type="InterPro" id="IPR052902">
    <property type="entry name" value="ABC-2_transporter"/>
</dbReference>
<feature type="transmembrane region" description="Helical" evidence="5">
    <location>
        <begin position="182"/>
        <end position="206"/>
    </location>
</feature>
<reference evidence="7" key="1">
    <citation type="journal article" date="2012" name="PLoS ONE">
        <title>Functional metagenomics unveils a multifunctional glycosyl hydrolase from the family 43 catalysing the breakdown of plant polymers in the calf rumen.</title>
        <authorList>
            <person name="Ferrer M."/>
            <person name="Ghazi A."/>
            <person name="Beloqui A."/>
            <person name="Vieites J.M."/>
            <person name="Lopez-Cortes N."/>
            <person name="Marin-Navarro J."/>
            <person name="Nechitaylo T.Y."/>
            <person name="Guazzaroni M.E."/>
            <person name="Polaina J."/>
            <person name="Waliczek A."/>
            <person name="Chernikova T.N."/>
            <person name="Reva O.N."/>
            <person name="Golyshina O.V."/>
            <person name="Golyshin P.N."/>
        </authorList>
    </citation>
    <scope>NUCLEOTIDE SEQUENCE</scope>
</reference>
<feature type="transmembrane region" description="Helical" evidence="5">
    <location>
        <begin position="15"/>
        <end position="38"/>
    </location>
</feature>
<keyword evidence="3 5" id="KW-1133">Transmembrane helix</keyword>
<dbReference type="Pfam" id="PF12698">
    <property type="entry name" value="ABC2_membrane_3"/>
    <property type="match status" value="1"/>
</dbReference>
<dbReference type="PROSITE" id="PS51257">
    <property type="entry name" value="PROKAR_LIPOPROTEIN"/>
    <property type="match status" value="1"/>
</dbReference>
<evidence type="ECO:0000259" key="6">
    <source>
        <dbReference type="Pfam" id="PF12698"/>
    </source>
</evidence>
<dbReference type="PANTHER" id="PTHR43027">
    <property type="entry name" value="DOXORUBICIN RESISTANCE ABC TRANSPORTER PERMEASE PROTEIN DRRC-RELATED"/>
    <property type="match status" value="1"/>
</dbReference>
<evidence type="ECO:0000256" key="2">
    <source>
        <dbReference type="ARBA" id="ARBA00022692"/>
    </source>
</evidence>
<evidence type="ECO:0000313" key="7">
    <source>
        <dbReference type="EMBL" id="AFN57644.1"/>
    </source>
</evidence>
<dbReference type="AlphaFoldDB" id="I6YTB5"/>
<feature type="transmembrane region" description="Helical" evidence="5">
    <location>
        <begin position="227"/>
        <end position="250"/>
    </location>
</feature>
<feature type="transmembrane region" description="Helical" evidence="5">
    <location>
        <begin position="262"/>
        <end position="287"/>
    </location>
</feature>
<name>I6YTB5_9BACT</name>
<proteinExistence type="predicted"/>
<dbReference type="EMBL" id="JQ303337">
    <property type="protein sequence ID" value="AFN57644.1"/>
    <property type="molecule type" value="Genomic_DNA"/>
</dbReference>